<feature type="domain" description="YobI-like P-loop NTPase" evidence="2">
    <location>
        <begin position="27"/>
        <end position="428"/>
    </location>
</feature>
<dbReference type="Proteomes" id="UP000186785">
    <property type="component" value="Unassembled WGS sequence"/>
</dbReference>
<dbReference type="RefSeq" id="WP_073709734.1">
    <property type="nucleotide sequence ID" value="NZ_MQSV01000006.1"/>
</dbReference>
<evidence type="ECO:0000256" key="1">
    <source>
        <dbReference type="SAM" id="Phobius"/>
    </source>
</evidence>
<feature type="transmembrane region" description="Helical" evidence="1">
    <location>
        <begin position="163"/>
        <end position="185"/>
    </location>
</feature>
<comment type="caution">
    <text evidence="3">The sequence shown here is derived from an EMBL/GenBank/DDBJ whole genome shotgun (WGS) entry which is preliminary data.</text>
</comment>
<protein>
    <recommendedName>
        <fullName evidence="2">YobI-like P-loop NTPase domain-containing protein</fullName>
    </recommendedName>
</protein>
<proteinExistence type="predicted"/>
<evidence type="ECO:0000313" key="4">
    <source>
        <dbReference type="Proteomes" id="UP000186785"/>
    </source>
</evidence>
<keyword evidence="1" id="KW-1133">Transmembrane helix</keyword>
<gene>
    <name evidence="3" type="ORF">BSR29_07735</name>
</gene>
<keyword evidence="1" id="KW-0472">Membrane</keyword>
<organism evidence="3 4">
    <name type="scientific">Boudabousia liubingyangii</name>
    <dbReference type="NCBI Taxonomy" id="1921764"/>
    <lineage>
        <taxon>Bacteria</taxon>
        <taxon>Bacillati</taxon>
        <taxon>Actinomycetota</taxon>
        <taxon>Actinomycetes</taxon>
        <taxon>Actinomycetales</taxon>
        <taxon>Actinomycetaceae</taxon>
        <taxon>Boudabousia</taxon>
    </lineage>
</organism>
<accession>A0A1Q5PJS2</accession>
<keyword evidence="1" id="KW-0812">Transmembrane</keyword>
<name>A0A1Q5PJS2_9ACTO</name>
<dbReference type="AlphaFoldDB" id="A0A1Q5PJS2"/>
<dbReference type="OrthoDB" id="1701659at2"/>
<evidence type="ECO:0000313" key="3">
    <source>
        <dbReference type="EMBL" id="OKL46138.1"/>
    </source>
</evidence>
<sequence length="714" mass="82121">MKNNCNDLDRKFRYLGPQYIEEFHKPYLDVLEGVLKNGEVRNIALLGDYSSGKSSIIDGLIEKNTQKVLRINIYAEPSEQRNAGYGRELETSNQLQRAILNALFMSASPSNLATSKIATVRATKRYQAIFVLLTFLVASFILIKETRELIKTAVYHVSSYSFGFPILALSFLTISVLLVAMYSYLFTRLTLSGVGLAGIRFDLDDGKGIFENYVDEISNLLTREKIEIIVFEDLERFNNRLIFEELRNLNALLNLNRGTENTCLGVRKSNKSFRFIYVVDGALFRESFDSSRQQNERNEYPVEIFIKKAELTSKFFDFIISIPPLTTINESFEDIKNVLVNQDEISGRLVASIQELGLDYRVLKNIRNQYLILKTSGYSENLIEKSKLRGIVSDDGPITQNDANLALAFFLVMFPDEIYRLKTGASMLNEVARVLVERTNDYRAFLKTYHVALTTLKSQLLNIIDYLEKNDVESEDIILKNEIDTSNAENIERAFRIMRVLRDTTEEQLVINSSSLMPSIWNISLNTSRDEISNRLLEAVYTFNPRFSFEEKELQKVVVGVKYEPTQKTGEWDENHVFRGTLFPKDYSFFIAASTNKSRFLEMIRELSDRVEHIIDVFGKAKIKLDDDRTSGIYESLKYFTRNRSSSESYGGFESPIVEENDHWMQSDLTDLRQPLLQAFAGTEAQFRFIERWLGADILRAYLIDEQGETSKTL</sequence>
<dbReference type="Pfam" id="PF20693">
    <property type="entry name" value="YobI-ATPase"/>
    <property type="match status" value="1"/>
</dbReference>
<dbReference type="EMBL" id="MQSV01000006">
    <property type="protein sequence ID" value="OKL46138.1"/>
    <property type="molecule type" value="Genomic_DNA"/>
</dbReference>
<feature type="transmembrane region" description="Helical" evidence="1">
    <location>
        <begin position="126"/>
        <end position="143"/>
    </location>
</feature>
<keyword evidence="4" id="KW-1185">Reference proteome</keyword>
<dbReference type="InterPro" id="IPR048428">
    <property type="entry name" value="YobI-NTPase"/>
</dbReference>
<reference evidence="3 4" key="1">
    <citation type="submission" date="2016-11" db="EMBL/GenBank/DDBJ databases">
        <title>Actinomyces gypaetusis sp. nov. isolated from the vulture Gypaetus barbatus in Qinghai Tibet Plateau China.</title>
        <authorList>
            <person name="Meng X."/>
        </authorList>
    </citation>
    <scope>NUCLEOTIDE SEQUENCE [LARGE SCALE GENOMIC DNA]</scope>
    <source>
        <strain evidence="3 4">VUL4_2</strain>
    </source>
</reference>
<evidence type="ECO:0000259" key="2">
    <source>
        <dbReference type="Pfam" id="PF20693"/>
    </source>
</evidence>